<gene>
    <name evidence="1" type="ORF">NARC_100079</name>
</gene>
<dbReference type="AlphaFoldDB" id="A0A557STS8"/>
<reference evidence="1 2" key="1">
    <citation type="journal article" date="2019" name="Front. Microbiol.">
        <title>Ammonia Oxidation by the Arctic Terrestrial Thaumarchaeote Candidatus Nitrosocosmicus arcticus Is Stimulated by Increasing Temperatures.</title>
        <authorList>
            <person name="Alves R.J.E."/>
            <person name="Kerou M."/>
            <person name="Zappe A."/>
            <person name="Bittner R."/>
            <person name="Abby S.S."/>
            <person name="Schmidt H.A."/>
            <person name="Pfeifer K."/>
            <person name="Schleper C."/>
        </authorList>
    </citation>
    <scope>NUCLEOTIDE SEQUENCE [LARGE SCALE GENOMIC DNA]</scope>
    <source>
        <strain evidence="1 2">Kfb</strain>
    </source>
</reference>
<name>A0A557STS8_9ARCH</name>
<protein>
    <submittedName>
        <fullName evidence="1">Uncharacterized protein</fullName>
    </submittedName>
</protein>
<keyword evidence="2" id="KW-1185">Reference proteome</keyword>
<organism evidence="1 2">
    <name type="scientific">Candidatus Nitrosocosmicus arcticus</name>
    <dbReference type="NCBI Taxonomy" id="2035267"/>
    <lineage>
        <taxon>Archaea</taxon>
        <taxon>Nitrososphaerota</taxon>
        <taxon>Nitrososphaeria</taxon>
        <taxon>Nitrososphaerales</taxon>
        <taxon>Nitrososphaeraceae</taxon>
        <taxon>Candidatus Nitrosocosmicus</taxon>
    </lineage>
</organism>
<dbReference type="RefSeq" id="WP_144732363.1">
    <property type="nucleotide sequence ID" value="NZ_ML675586.1"/>
</dbReference>
<dbReference type="OrthoDB" id="248099at2157"/>
<proteinExistence type="predicted"/>
<evidence type="ECO:0000313" key="2">
    <source>
        <dbReference type="Proteomes" id="UP000315289"/>
    </source>
</evidence>
<comment type="caution">
    <text evidence="1">The sequence shown here is derived from an EMBL/GenBank/DDBJ whole genome shotgun (WGS) entry which is preliminary data.</text>
</comment>
<dbReference type="Proteomes" id="UP000315289">
    <property type="component" value="Unassembled WGS sequence"/>
</dbReference>
<dbReference type="EMBL" id="VOAH01000010">
    <property type="protein sequence ID" value="TVP40017.1"/>
    <property type="molecule type" value="Genomic_DNA"/>
</dbReference>
<sequence length="174" mass="19225">MSKYSSLVVGISILLASLLLFPYISNTQALPVRDGKEMNFLNTSNAIYEGNGEKLLSNKNISLIPYFITEQKYVENGLLNGVENVTNTQTYLNTHISDDILLGKGNGTIETMDGQNITWISSDIGRQTDNKWVFNGITLFNNTKSDSLSILNNSITLSKSASGPILSDHMWLLE</sequence>
<accession>A0A557STS8</accession>
<evidence type="ECO:0000313" key="1">
    <source>
        <dbReference type="EMBL" id="TVP40017.1"/>
    </source>
</evidence>